<dbReference type="FunFam" id="1.10.418.10:FF:000009">
    <property type="entry name" value="smoothelin isoform X2"/>
    <property type="match status" value="1"/>
</dbReference>
<evidence type="ECO:0000313" key="8">
    <source>
        <dbReference type="EMBL" id="RWS10690.1"/>
    </source>
</evidence>
<dbReference type="InterPro" id="IPR050540">
    <property type="entry name" value="F-actin_Monoox_Mical"/>
</dbReference>
<comment type="caution">
    <text evidence="8">The sequence shown here is derived from an EMBL/GenBank/DDBJ whole genome shotgun (WGS) entry which is preliminary data.</text>
</comment>
<dbReference type="AlphaFoldDB" id="A0A3S3PEE6"/>
<feature type="domain" description="Calponin-homology (CH)" evidence="5">
    <location>
        <begin position="282"/>
        <end position="389"/>
    </location>
</feature>
<name>A0A3S3PEE6_9ACAR</name>
<dbReference type="EMBL" id="NCKU01002003">
    <property type="protein sequence ID" value="RWS10688.1"/>
    <property type="molecule type" value="Genomic_DNA"/>
</dbReference>
<dbReference type="SMART" id="SM00033">
    <property type="entry name" value="CH"/>
    <property type="match status" value="1"/>
</dbReference>
<keyword evidence="1" id="KW-0597">Phosphoprotein</keyword>
<evidence type="ECO:0000313" key="7">
    <source>
        <dbReference type="EMBL" id="RWS10688.1"/>
    </source>
</evidence>
<dbReference type="InterPro" id="IPR001715">
    <property type="entry name" value="CH_dom"/>
</dbReference>
<feature type="coiled-coil region" evidence="4">
    <location>
        <begin position="30"/>
        <end position="87"/>
    </location>
</feature>
<evidence type="ECO:0000313" key="9">
    <source>
        <dbReference type="Proteomes" id="UP000285301"/>
    </source>
</evidence>
<dbReference type="EMBL" id="NCKU01002002">
    <property type="protein sequence ID" value="RWS10690.1"/>
    <property type="molecule type" value="Genomic_DNA"/>
</dbReference>
<organism evidence="8 9">
    <name type="scientific">Dinothrombium tinctorium</name>
    <dbReference type="NCBI Taxonomy" id="1965070"/>
    <lineage>
        <taxon>Eukaryota</taxon>
        <taxon>Metazoa</taxon>
        <taxon>Ecdysozoa</taxon>
        <taxon>Arthropoda</taxon>
        <taxon>Chelicerata</taxon>
        <taxon>Arachnida</taxon>
        <taxon>Acari</taxon>
        <taxon>Acariformes</taxon>
        <taxon>Trombidiformes</taxon>
        <taxon>Prostigmata</taxon>
        <taxon>Anystina</taxon>
        <taxon>Parasitengona</taxon>
        <taxon>Trombidioidea</taxon>
        <taxon>Trombidiidae</taxon>
        <taxon>Dinothrombium</taxon>
    </lineage>
</organism>
<comment type="similarity">
    <text evidence="3">Belongs to the smoothelin family.</text>
</comment>
<dbReference type="PROSITE" id="PS50021">
    <property type="entry name" value="CH"/>
    <property type="match status" value="1"/>
</dbReference>
<dbReference type="EMBL" id="NCKU01005216">
    <property type="protein sequence ID" value="RWS04861.1"/>
    <property type="molecule type" value="Genomic_DNA"/>
</dbReference>
<evidence type="ECO:0000256" key="4">
    <source>
        <dbReference type="SAM" id="Coils"/>
    </source>
</evidence>
<proteinExistence type="inferred from homology"/>
<dbReference type="InterPro" id="IPR036872">
    <property type="entry name" value="CH_dom_sf"/>
</dbReference>
<evidence type="ECO:0000259" key="5">
    <source>
        <dbReference type="PROSITE" id="PS50021"/>
    </source>
</evidence>
<dbReference type="CDD" id="cd21200">
    <property type="entry name" value="CH_SMTN-like"/>
    <property type="match status" value="1"/>
</dbReference>
<evidence type="ECO:0000256" key="1">
    <source>
        <dbReference type="ARBA" id="ARBA00022553"/>
    </source>
</evidence>
<dbReference type="Gene3D" id="1.10.418.10">
    <property type="entry name" value="Calponin-like domain"/>
    <property type="match status" value="1"/>
</dbReference>
<accession>A0A3S3PEE6</accession>
<dbReference type="Proteomes" id="UP000285301">
    <property type="component" value="Unassembled WGS sequence"/>
</dbReference>
<gene>
    <name evidence="8" type="ORF">B4U79_02232</name>
    <name evidence="7" type="ORF">B4U79_03151</name>
    <name evidence="6" type="ORF">B4U79_13733</name>
</gene>
<dbReference type="InterPro" id="IPR022189">
    <property type="entry name" value="SMTN"/>
</dbReference>
<dbReference type="PANTHER" id="PTHR23167:SF88">
    <property type="entry name" value="CALPONIN-HOMOLOGY (CH) DOMAIN-CONTAINING PROTEIN"/>
    <property type="match status" value="1"/>
</dbReference>
<evidence type="ECO:0000313" key="6">
    <source>
        <dbReference type="EMBL" id="RWS04861.1"/>
    </source>
</evidence>
<keyword evidence="9" id="KW-1185">Reference proteome</keyword>
<dbReference type="Pfam" id="PF12510">
    <property type="entry name" value="Smoothelin"/>
    <property type="match status" value="1"/>
</dbReference>
<protein>
    <submittedName>
        <fullName evidence="8">Smoothelin-like protein</fullName>
    </submittedName>
</protein>
<feature type="coiled-coil region" evidence="4">
    <location>
        <begin position="170"/>
        <end position="197"/>
    </location>
</feature>
<keyword evidence="2 4" id="KW-0175">Coiled coil</keyword>
<reference evidence="8 9" key="1">
    <citation type="journal article" date="2018" name="Gigascience">
        <title>Genomes of trombidid mites reveal novel predicted allergens and laterally-transferred genes associated with secondary metabolism.</title>
        <authorList>
            <person name="Dong X."/>
            <person name="Chaisiri K."/>
            <person name="Xia D."/>
            <person name="Armstrong S.D."/>
            <person name="Fang Y."/>
            <person name="Donnelly M.J."/>
            <person name="Kadowaki T."/>
            <person name="McGarry J.W."/>
            <person name="Darby A.C."/>
            <person name="Makepeace B.L."/>
        </authorList>
    </citation>
    <scope>NUCLEOTIDE SEQUENCE [LARGE SCALE GENOMIC DNA]</scope>
    <source>
        <strain evidence="8">UoL-WK</strain>
    </source>
</reference>
<reference evidence="8" key="2">
    <citation type="submission" date="2018-11" db="EMBL/GenBank/DDBJ databases">
        <title>Trombidioid mite genomics.</title>
        <authorList>
            <person name="Dong X."/>
        </authorList>
    </citation>
    <scope>NUCLEOTIDE SEQUENCE</scope>
    <source>
        <strain evidence="8">UoL-WK</strain>
    </source>
</reference>
<evidence type="ECO:0000256" key="3">
    <source>
        <dbReference type="ARBA" id="ARBA00061655"/>
    </source>
</evidence>
<dbReference type="SUPFAM" id="SSF47576">
    <property type="entry name" value="Calponin-homology domain, CH-domain"/>
    <property type="match status" value="1"/>
</dbReference>
<dbReference type="Pfam" id="PF00307">
    <property type="entry name" value="CH"/>
    <property type="match status" value="1"/>
</dbReference>
<evidence type="ECO:0000256" key="2">
    <source>
        <dbReference type="ARBA" id="ARBA00023054"/>
    </source>
</evidence>
<dbReference type="PANTHER" id="PTHR23167">
    <property type="entry name" value="CALPONIN HOMOLOGY DOMAIN-CONTAINING PROTEIN DDB_G0272472-RELATED"/>
    <property type="match status" value="1"/>
</dbReference>
<sequence>MSETRINLNEIDDEQELQELLDYVEDFESRKLIRARLKEVKDANRAKREEKLSKLENAREEMIQKRKQEAEEQKRRTLQMYDQMAKSSPAGGYKTMNVDIYKNSFDGPAGSERQVDFNLIKKEDVKDYQPPSSKPTGVCTFGMSDGVPRVVKGGPGTPVSPTFGDAPFAKVQKEEKLDAMERAIRERQREAEENKRRTLAAYDTVARMGAGPKQLSVEELRKIKVVKEEVKPKPKFLPTTAFKDGVPLNNRLSARAKFEQMAISPKPKQKPGAGTGVMRSATDVKEMLLRWCKNKTSEYPNVDITNFSSSWADGLAFCALIHHFFPDAFDYSSLDAKNRRKNFELAFKTAEEKADIAPLLDVEDMILMKNRPDWKCVFTYVQSMYRHLRERD</sequence>
<dbReference type="OrthoDB" id="10017054at2759"/>